<evidence type="ECO:0000313" key="2">
    <source>
        <dbReference type="EMBL" id="EAP87118.1"/>
    </source>
</evidence>
<dbReference type="Proteomes" id="UP000002297">
    <property type="component" value="Chromosome"/>
</dbReference>
<proteinExistence type="predicted"/>
<dbReference type="InterPro" id="IPR029044">
    <property type="entry name" value="Nucleotide-diphossugar_trans"/>
</dbReference>
<sequence length="251" mass="29385">MFVNIPIENYHILIINQTTGNNKLESDFENVRVINTTELGLSKSRNMALKQARKKIVLIADDDVVYLKDFGQHVIQSFNRQTDADFISFKTIVNENGKPFRNYVKVPRALKKKELRRILSIEMCFKKGSIKQARFNEWFGLGAKFPNMSNQFFLKDLWQQGLKFYEDPTPIVLHEPISSSDEVSTDRILYTRGAVFYKKYGSFAYLYVAKYGFFMLRKGYVSISKLPKKLWKMQEGISDYKQLLKQGLDRR</sequence>
<dbReference type="STRING" id="216432.CA2559_00145"/>
<reference evidence="2 3" key="1">
    <citation type="journal article" date="2010" name="J. Bacteriol.">
        <title>The complete genome sequence of Croceibacter atlanticus HTCC2559T.</title>
        <authorList>
            <person name="Oh H.M."/>
            <person name="Kang I."/>
            <person name="Ferriera S."/>
            <person name="Giovannoni S.J."/>
            <person name="Cho J.C."/>
        </authorList>
    </citation>
    <scope>NUCLEOTIDE SEQUENCE [LARGE SCALE GENOMIC DNA]</scope>
    <source>
        <strain evidence="3">ATCC BAA-628 / HTCC2559 / KCTC 12090</strain>
    </source>
</reference>
<dbReference type="OrthoDB" id="9778406at2"/>
<dbReference type="eggNOG" id="COG1216">
    <property type="taxonomic scope" value="Bacteria"/>
</dbReference>
<keyword evidence="2" id="KW-0808">Transferase</keyword>
<dbReference type="Gene3D" id="3.90.550.10">
    <property type="entry name" value="Spore Coat Polysaccharide Biosynthesis Protein SpsA, Chain A"/>
    <property type="match status" value="1"/>
</dbReference>
<dbReference type="CDD" id="cd00761">
    <property type="entry name" value="Glyco_tranf_GTA_type"/>
    <property type="match status" value="1"/>
</dbReference>
<dbReference type="HOGENOM" id="CLU_025996_19_8_10"/>
<keyword evidence="3" id="KW-1185">Reference proteome</keyword>
<organism evidence="2 3">
    <name type="scientific">Croceibacter atlanticus (strain ATCC BAA-628 / JCM 21780 / CIP 108009 / IAM 15332 / KCTC 12090 / HTCC2559)</name>
    <dbReference type="NCBI Taxonomy" id="216432"/>
    <lineage>
        <taxon>Bacteria</taxon>
        <taxon>Pseudomonadati</taxon>
        <taxon>Bacteroidota</taxon>
        <taxon>Flavobacteriia</taxon>
        <taxon>Flavobacteriales</taxon>
        <taxon>Flavobacteriaceae</taxon>
        <taxon>Croceibacter</taxon>
    </lineage>
</organism>
<feature type="domain" description="Glycosyltransferase 2-like" evidence="1">
    <location>
        <begin position="24"/>
        <end position="120"/>
    </location>
</feature>
<evidence type="ECO:0000259" key="1">
    <source>
        <dbReference type="Pfam" id="PF00535"/>
    </source>
</evidence>
<evidence type="ECO:0000313" key="3">
    <source>
        <dbReference type="Proteomes" id="UP000002297"/>
    </source>
</evidence>
<gene>
    <name evidence="2" type="ordered locus">CA2559_00145</name>
</gene>
<dbReference type="AlphaFoldDB" id="A3U4F1"/>
<dbReference type="EMBL" id="CP002046">
    <property type="protein sequence ID" value="EAP87118.1"/>
    <property type="molecule type" value="Genomic_DNA"/>
</dbReference>
<dbReference type="InterPro" id="IPR001173">
    <property type="entry name" value="Glyco_trans_2-like"/>
</dbReference>
<accession>A3U4F1</accession>
<dbReference type="Pfam" id="PF00535">
    <property type="entry name" value="Glycos_transf_2"/>
    <property type="match status" value="1"/>
</dbReference>
<protein>
    <submittedName>
        <fullName evidence="2">Glycosyl transferase, group 2 family protein</fullName>
    </submittedName>
</protein>
<dbReference type="KEGG" id="cat:CA2559_00145"/>
<dbReference type="SUPFAM" id="SSF53448">
    <property type="entry name" value="Nucleotide-diphospho-sugar transferases"/>
    <property type="match status" value="1"/>
</dbReference>
<name>A3U4F1_CROAH</name>
<dbReference type="GO" id="GO:0016740">
    <property type="term" value="F:transferase activity"/>
    <property type="evidence" value="ECO:0007669"/>
    <property type="project" value="UniProtKB-KW"/>
</dbReference>